<sequence length="259" mass="28026">MNATCTVAAGSTLELVKGTASPLGLPVPEGPQLNRVPEETEKEKRTDVGGRERSGRSKTAVEQRRAADTATGEEQRRGRRQEPERKCLGLPAIPAVAQEAHSETSIHASGEAWHTQVRPETNIEKQGLLGGGTEGNEAGPDWQAPELVARAPQLEPGTEVRRRSERDRGPRRPEWQHNDLKPSGSSRPGGWGGPLTRTGALTPRRPKTYLEQTTPGRTELQRPGECPGALKDRSRRRLGRVGAGAAQPLGVPAANRRQN</sequence>
<comment type="caution">
    <text evidence="2">The sequence shown here is derived from an EMBL/GenBank/DDBJ whole genome shotgun (WGS) entry which is preliminary data.</text>
</comment>
<accession>A0AAV7RSH2</accession>
<evidence type="ECO:0000313" key="3">
    <source>
        <dbReference type="Proteomes" id="UP001066276"/>
    </source>
</evidence>
<dbReference type="AlphaFoldDB" id="A0AAV7RSH2"/>
<gene>
    <name evidence="2" type="ORF">NDU88_006656</name>
</gene>
<name>A0AAV7RSH2_PLEWA</name>
<protein>
    <submittedName>
        <fullName evidence="2">Uncharacterized protein</fullName>
    </submittedName>
</protein>
<feature type="compositionally biased region" description="Basic and acidic residues" evidence="1">
    <location>
        <begin position="158"/>
        <end position="180"/>
    </location>
</feature>
<evidence type="ECO:0000313" key="2">
    <source>
        <dbReference type="EMBL" id="KAJ1153898.1"/>
    </source>
</evidence>
<dbReference type="EMBL" id="JANPWB010000009">
    <property type="protein sequence ID" value="KAJ1153898.1"/>
    <property type="molecule type" value="Genomic_DNA"/>
</dbReference>
<organism evidence="2 3">
    <name type="scientific">Pleurodeles waltl</name>
    <name type="common">Iberian ribbed newt</name>
    <dbReference type="NCBI Taxonomy" id="8319"/>
    <lineage>
        <taxon>Eukaryota</taxon>
        <taxon>Metazoa</taxon>
        <taxon>Chordata</taxon>
        <taxon>Craniata</taxon>
        <taxon>Vertebrata</taxon>
        <taxon>Euteleostomi</taxon>
        <taxon>Amphibia</taxon>
        <taxon>Batrachia</taxon>
        <taxon>Caudata</taxon>
        <taxon>Salamandroidea</taxon>
        <taxon>Salamandridae</taxon>
        <taxon>Pleurodelinae</taxon>
        <taxon>Pleurodeles</taxon>
    </lineage>
</organism>
<feature type="region of interest" description="Disordered" evidence="1">
    <location>
        <begin position="19"/>
        <end position="259"/>
    </location>
</feature>
<dbReference type="Proteomes" id="UP001066276">
    <property type="component" value="Chromosome 5"/>
</dbReference>
<evidence type="ECO:0000256" key="1">
    <source>
        <dbReference type="SAM" id="MobiDB-lite"/>
    </source>
</evidence>
<feature type="compositionally biased region" description="Basic and acidic residues" evidence="1">
    <location>
        <begin position="36"/>
        <end position="87"/>
    </location>
</feature>
<proteinExistence type="predicted"/>
<reference evidence="2" key="1">
    <citation type="journal article" date="2022" name="bioRxiv">
        <title>Sequencing and chromosome-scale assembly of the giantPleurodeles waltlgenome.</title>
        <authorList>
            <person name="Brown T."/>
            <person name="Elewa A."/>
            <person name="Iarovenko S."/>
            <person name="Subramanian E."/>
            <person name="Araus A.J."/>
            <person name="Petzold A."/>
            <person name="Susuki M."/>
            <person name="Suzuki K.-i.T."/>
            <person name="Hayashi T."/>
            <person name="Toyoda A."/>
            <person name="Oliveira C."/>
            <person name="Osipova E."/>
            <person name="Leigh N.D."/>
            <person name="Simon A."/>
            <person name="Yun M.H."/>
        </authorList>
    </citation>
    <scope>NUCLEOTIDE SEQUENCE</scope>
    <source>
        <strain evidence="2">20211129_DDA</strain>
        <tissue evidence="2">Liver</tissue>
    </source>
</reference>
<keyword evidence="3" id="KW-1185">Reference proteome</keyword>